<reference evidence="2 3" key="1">
    <citation type="submission" date="2015-02" db="EMBL/GenBank/DDBJ databases">
        <authorList>
            <person name="Slaby B."/>
            <person name="Hentschel U."/>
        </authorList>
    </citation>
    <scope>NUCLEOTIDE SEQUENCE [LARGE SCALE GENOMIC DNA]</scope>
    <source>
        <strain evidence="2">15L</strain>
    </source>
</reference>
<dbReference type="PATRIC" id="fig|1608419.3.peg.2001"/>
<evidence type="ECO:0008006" key="4">
    <source>
        <dbReference type="Google" id="ProtNLM"/>
    </source>
</evidence>
<keyword evidence="1" id="KW-0472">Membrane</keyword>
<protein>
    <recommendedName>
        <fullName evidence="4">MotA/TolQ/ExbB proton channel domain-containing protein</fullName>
    </recommendedName>
</protein>
<accession>A0A0G8AX23</accession>
<dbReference type="AlphaFoldDB" id="A0A0G8AX23"/>
<evidence type="ECO:0000256" key="1">
    <source>
        <dbReference type="SAM" id="Phobius"/>
    </source>
</evidence>
<sequence>MSFTDSNWDVPQTVVVRGLAQGRASISHAVTTGGGGDYPASLAIGSVTVAVRPVSTVGVSSHAVMTQASNAMFAVLMVAMLLITMSTFSAGDKARLQIRRLRETMESGITLSPAKAGETPAPHRPQDSGYPGHLLQRGLDHLLAALQASDQALTGDTSHWLSYQARAHWLGKPVGLRQLIDWTQKAPAFLISLGLLGTFIGLSIALGDIGQILRPGLPPAEISSDLANMLNPMGTAFRSSLFGLAFSLLITLNNQIRGWYTAIENLELELSHFFDEQLVKLQKRDPTQGLSPVRKEMAGVVQGLDMFQKKIEETAESFGDRLIHTVDQAVERTIGVRLDELHNQSLVMAEDARQAVQRMGEMANRLSEAGQDFIAAAAAFRDTDFATALHKSVQGMFENQESLASTTESLCERMGLLRESLTRTQTDWQTLAVAVERELKSSSMASAASREATSALVEASAQLDQGRDQLMAGQKELRTASEALCTISGETTALAKALTDTLDVDQAIGSSVAATCGTLGTAIQSWSASVERTDQLAANYVKWLQAATGNSLKDLEQQEQDLRSSLNRSRDDLVQFVNGEVQQRLASMQQIDQHAHQAASMLSRLSTGLQDLHRLVSETTWKNLPNGRTFRDGDGDGAA</sequence>
<keyword evidence="1" id="KW-1133">Transmembrane helix</keyword>
<feature type="transmembrane region" description="Helical" evidence="1">
    <location>
        <begin position="71"/>
        <end position="91"/>
    </location>
</feature>
<evidence type="ECO:0000313" key="3">
    <source>
        <dbReference type="Proteomes" id="UP000035037"/>
    </source>
</evidence>
<reference evidence="2 3" key="2">
    <citation type="submission" date="2015-05" db="EMBL/GenBank/DDBJ databases">
        <title>Lifestyle Evolution in Cyanobacterial Symbionts of Sponges.</title>
        <authorList>
            <person name="Burgsdorf I."/>
            <person name="Slaby B.M."/>
            <person name="Handley K.M."/>
            <person name="Haber M."/>
            <person name="Blom J."/>
            <person name="Marshall C.W."/>
            <person name="Gilbert J.A."/>
            <person name="Hentschel U."/>
            <person name="Steindler L."/>
        </authorList>
    </citation>
    <scope>NUCLEOTIDE SEQUENCE [LARGE SCALE GENOMIC DNA]</scope>
    <source>
        <strain evidence="2">15L</strain>
    </source>
</reference>
<gene>
    <name evidence="2" type="ORF">TQ37_02860</name>
</gene>
<comment type="caution">
    <text evidence="2">The sequence shown here is derived from an EMBL/GenBank/DDBJ whole genome shotgun (WGS) entry which is preliminary data.</text>
</comment>
<dbReference type="STRING" id="431041.FLM9_963"/>
<dbReference type="EMBL" id="JYFQ01000063">
    <property type="protein sequence ID" value="KKZ13919.1"/>
    <property type="molecule type" value="Genomic_DNA"/>
</dbReference>
<feature type="transmembrane region" description="Helical" evidence="1">
    <location>
        <begin position="188"/>
        <end position="213"/>
    </location>
</feature>
<name>A0A0G8AX23_9SYNE</name>
<proteinExistence type="predicted"/>
<keyword evidence="1" id="KW-0812">Transmembrane</keyword>
<dbReference type="Proteomes" id="UP000035037">
    <property type="component" value="Unassembled WGS sequence"/>
</dbReference>
<evidence type="ECO:0000313" key="2">
    <source>
        <dbReference type="EMBL" id="KKZ13919.1"/>
    </source>
</evidence>
<organism evidence="2 3">
    <name type="scientific">Candidatus Synechococcus spongiarum 15L</name>
    <dbReference type="NCBI Taxonomy" id="1608419"/>
    <lineage>
        <taxon>Bacteria</taxon>
        <taxon>Bacillati</taxon>
        <taxon>Cyanobacteriota</taxon>
        <taxon>Cyanophyceae</taxon>
        <taxon>Synechococcales</taxon>
        <taxon>Synechococcaceae</taxon>
        <taxon>Synechococcus</taxon>
    </lineage>
</organism>